<organism evidence="2 3">
    <name type="scientific">Solanum tuberosum</name>
    <name type="common">Potato</name>
    <dbReference type="NCBI Taxonomy" id="4113"/>
    <lineage>
        <taxon>Eukaryota</taxon>
        <taxon>Viridiplantae</taxon>
        <taxon>Streptophyta</taxon>
        <taxon>Embryophyta</taxon>
        <taxon>Tracheophyta</taxon>
        <taxon>Spermatophyta</taxon>
        <taxon>Magnoliopsida</taxon>
        <taxon>eudicotyledons</taxon>
        <taxon>Gunneridae</taxon>
        <taxon>Pentapetalae</taxon>
        <taxon>asterids</taxon>
        <taxon>lamiids</taxon>
        <taxon>Solanales</taxon>
        <taxon>Solanaceae</taxon>
        <taxon>Solanoideae</taxon>
        <taxon>Solaneae</taxon>
        <taxon>Solanum</taxon>
    </lineage>
</organism>
<evidence type="ECO:0000313" key="2">
    <source>
        <dbReference type="EMBL" id="KAH0778524.1"/>
    </source>
</evidence>
<reference evidence="2 3" key="1">
    <citation type="journal article" date="2021" name="bioRxiv">
        <title>Chromosome-scale and haplotype-resolved genome assembly of a tetraploid potato cultivar.</title>
        <authorList>
            <person name="Sun H."/>
            <person name="Jiao W.-B."/>
            <person name="Krause K."/>
            <person name="Campoy J.A."/>
            <person name="Goel M."/>
            <person name="Folz-Donahue K."/>
            <person name="Kukat C."/>
            <person name="Huettel B."/>
            <person name="Schneeberger K."/>
        </authorList>
    </citation>
    <scope>NUCLEOTIDE SEQUENCE [LARGE SCALE GENOMIC DNA]</scope>
    <source>
        <strain evidence="2">SolTubOtavaFocal</strain>
        <tissue evidence="2">Leaves</tissue>
    </source>
</reference>
<keyword evidence="1" id="KW-0472">Membrane</keyword>
<feature type="transmembrane region" description="Helical" evidence="1">
    <location>
        <begin position="12"/>
        <end position="34"/>
    </location>
</feature>
<accession>A0ABQ7WCT2</accession>
<proteinExistence type="predicted"/>
<evidence type="ECO:0000313" key="3">
    <source>
        <dbReference type="Proteomes" id="UP000826656"/>
    </source>
</evidence>
<evidence type="ECO:0000256" key="1">
    <source>
        <dbReference type="SAM" id="Phobius"/>
    </source>
</evidence>
<dbReference type="Proteomes" id="UP000826656">
    <property type="component" value="Unassembled WGS sequence"/>
</dbReference>
<gene>
    <name evidence="2" type="ORF">KY290_004951</name>
</gene>
<keyword evidence="1" id="KW-1133">Transmembrane helix</keyword>
<dbReference type="EMBL" id="JAIVGD010000002">
    <property type="protein sequence ID" value="KAH0778524.1"/>
    <property type="molecule type" value="Genomic_DNA"/>
</dbReference>
<sequence length="141" mass="15578">MRHLSPAELQSRGNVVFVILVLKITLLVTSVSHFPNFYCYPKSEAEVTLPDQFVSDDVLVEELQCLEVQEQSAISYHDLSGGNSSTTLRFTGHVNGSPVQVLVNNASTHNFIQARMANFLQLETEPTPSFSVVVGSGQRLR</sequence>
<keyword evidence="3" id="KW-1185">Reference proteome</keyword>
<keyword evidence="1" id="KW-0812">Transmembrane</keyword>
<comment type="caution">
    <text evidence="2">The sequence shown here is derived from an EMBL/GenBank/DDBJ whole genome shotgun (WGS) entry which is preliminary data.</text>
</comment>
<protein>
    <submittedName>
        <fullName evidence="2">Uncharacterized protein</fullName>
    </submittedName>
</protein>
<name>A0ABQ7WCT2_SOLTU</name>